<protein>
    <submittedName>
        <fullName evidence="4">CubicO group peptidase, beta-lactamase class C family</fullName>
    </submittedName>
</protein>
<accession>A0A1H4VR54</accession>
<dbReference type="Pfam" id="PF00144">
    <property type="entry name" value="Beta-lactamase"/>
    <property type="match status" value="1"/>
</dbReference>
<dbReference type="GO" id="GO:0016787">
    <property type="term" value="F:hydrolase activity"/>
    <property type="evidence" value="ECO:0007669"/>
    <property type="project" value="UniProtKB-KW"/>
</dbReference>
<keyword evidence="1" id="KW-0378">Hydrolase</keyword>
<name>A0A1H4VR54_9BRAD</name>
<dbReference type="EMBL" id="FNTI01000001">
    <property type="protein sequence ID" value="SEC83058.1"/>
    <property type="molecule type" value="Genomic_DNA"/>
</dbReference>
<dbReference type="RefSeq" id="WP_074819127.1">
    <property type="nucleotide sequence ID" value="NZ_FNTI01000001.1"/>
</dbReference>
<feature type="domain" description="Beta-lactamase-related" evidence="3">
    <location>
        <begin position="102"/>
        <end position="371"/>
    </location>
</feature>
<dbReference type="AlphaFoldDB" id="A0A1H4VR54"/>
<dbReference type="InterPro" id="IPR050789">
    <property type="entry name" value="Diverse_Enzym_Activities"/>
</dbReference>
<gene>
    <name evidence="4" type="ORF">SAMN05444171_2360</name>
</gene>
<evidence type="ECO:0000256" key="1">
    <source>
        <dbReference type="ARBA" id="ARBA00022801"/>
    </source>
</evidence>
<dbReference type="OrthoDB" id="9814204at2"/>
<sequence>MTSRSSLYGPAAYYPDATWQHRTPSESGVRPDLLKQAIDFAVAGETKAPRDLVMNHYQTFGSEPFGYAIGPIRERGDPTGIIIHNGYIVAEWGEPLRVDMTHSVTKSLLSSVVGIAVERGMIRSVDDAVREYVAPIQLYAPPSTTNKSDRLTTPDLLLPFESPHNRTITWDNLLRQTSDWEGTLWGKPDWADRPDENPAQWTTRPRNRPGTVYKYNDVRTNVLALAALNVWRRPLPQVLKETIMDPIGASNSWRWFGYENSWVVLDGSLMQSVTGGGHWGGGMYINAYDMARFGYLTLRRGKWKDRQLLSEQWIDQARTPTRPEPIYGYMNWFLNTDRKRWPSAPATAFAHSGNGTNLVYVDPEHDLVAVVRWIDGEAIDGFLKRLLAAIDHR</sequence>
<reference evidence="4 5" key="1">
    <citation type="submission" date="2016-10" db="EMBL/GenBank/DDBJ databases">
        <authorList>
            <person name="de Groot N.N."/>
        </authorList>
    </citation>
    <scope>NUCLEOTIDE SEQUENCE [LARGE SCALE GENOMIC DNA]</scope>
    <source>
        <strain evidence="4 5">GAS522</strain>
    </source>
</reference>
<evidence type="ECO:0000313" key="5">
    <source>
        <dbReference type="Proteomes" id="UP000183208"/>
    </source>
</evidence>
<dbReference type="InterPro" id="IPR001466">
    <property type="entry name" value="Beta-lactam-related"/>
</dbReference>
<dbReference type="Proteomes" id="UP000183208">
    <property type="component" value="Unassembled WGS sequence"/>
</dbReference>
<feature type="region of interest" description="Disordered" evidence="2">
    <location>
        <begin position="185"/>
        <end position="206"/>
    </location>
</feature>
<evidence type="ECO:0000259" key="3">
    <source>
        <dbReference type="Pfam" id="PF00144"/>
    </source>
</evidence>
<dbReference type="PANTHER" id="PTHR43283:SF11">
    <property type="entry name" value="BETA-LACTAMASE-RELATED DOMAIN-CONTAINING PROTEIN"/>
    <property type="match status" value="1"/>
</dbReference>
<organism evidence="4 5">
    <name type="scientific">Bradyrhizobium lablabi</name>
    <dbReference type="NCBI Taxonomy" id="722472"/>
    <lineage>
        <taxon>Bacteria</taxon>
        <taxon>Pseudomonadati</taxon>
        <taxon>Pseudomonadota</taxon>
        <taxon>Alphaproteobacteria</taxon>
        <taxon>Hyphomicrobiales</taxon>
        <taxon>Nitrobacteraceae</taxon>
        <taxon>Bradyrhizobium</taxon>
    </lineage>
</organism>
<dbReference type="InterPro" id="IPR012338">
    <property type="entry name" value="Beta-lactam/transpept-like"/>
</dbReference>
<dbReference type="Gene3D" id="3.40.710.10">
    <property type="entry name" value="DD-peptidase/beta-lactamase superfamily"/>
    <property type="match status" value="1"/>
</dbReference>
<evidence type="ECO:0000313" key="4">
    <source>
        <dbReference type="EMBL" id="SEC83058.1"/>
    </source>
</evidence>
<dbReference type="PANTHER" id="PTHR43283">
    <property type="entry name" value="BETA-LACTAMASE-RELATED"/>
    <property type="match status" value="1"/>
</dbReference>
<dbReference type="SUPFAM" id="SSF56601">
    <property type="entry name" value="beta-lactamase/transpeptidase-like"/>
    <property type="match status" value="1"/>
</dbReference>
<evidence type="ECO:0000256" key="2">
    <source>
        <dbReference type="SAM" id="MobiDB-lite"/>
    </source>
</evidence>
<proteinExistence type="predicted"/>